<dbReference type="STRING" id="1576369.SAMN05421753_108184"/>
<organism evidence="1 2">
    <name type="scientific">Planctomicrobium piriforme</name>
    <dbReference type="NCBI Taxonomy" id="1576369"/>
    <lineage>
        <taxon>Bacteria</taxon>
        <taxon>Pseudomonadati</taxon>
        <taxon>Planctomycetota</taxon>
        <taxon>Planctomycetia</taxon>
        <taxon>Planctomycetales</taxon>
        <taxon>Planctomycetaceae</taxon>
        <taxon>Planctomicrobium</taxon>
    </lineage>
</organism>
<gene>
    <name evidence="1" type="ORF">SAMN05421753_108184</name>
</gene>
<evidence type="ECO:0000313" key="1">
    <source>
        <dbReference type="EMBL" id="SFI38903.1"/>
    </source>
</evidence>
<name>A0A1I3HTE0_9PLAN</name>
<keyword evidence="2" id="KW-1185">Reference proteome</keyword>
<dbReference type="AlphaFoldDB" id="A0A1I3HTE0"/>
<proteinExistence type="predicted"/>
<protein>
    <submittedName>
        <fullName evidence="1">Uncharacterized protein</fullName>
    </submittedName>
</protein>
<reference evidence="2" key="1">
    <citation type="submission" date="2016-10" db="EMBL/GenBank/DDBJ databases">
        <authorList>
            <person name="Varghese N."/>
            <person name="Submissions S."/>
        </authorList>
    </citation>
    <scope>NUCLEOTIDE SEQUENCE [LARGE SCALE GENOMIC DNA]</scope>
    <source>
        <strain evidence="2">DSM 26348</strain>
    </source>
</reference>
<dbReference type="Proteomes" id="UP000199518">
    <property type="component" value="Unassembled WGS sequence"/>
</dbReference>
<sequence length="88" mass="9653">MQSPDGITSLPVKDWMNKAGTVWIWASVRPELTESGFISVSLEGRLRGKDAADVVIAVLQNKHPIESDILIESICEVQNLVPSLAQPR</sequence>
<dbReference type="EMBL" id="FOQD01000008">
    <property type="protein sequence ID" value="SFI38903.1"/>
    <property type="molecule type" value="Genomic_DNA"/>
</dbReference>
<evidence type="ECO:0000313" key="2">
    <source>
        <dbReference type="Proteomes" id="UP000199518"/>
    </source>
</evidence>
<accession>A0A1I3HTE0</accession>